<evidence type="ECO:0000313" key="2">
    <source>
        <dbReference type="Proteomes" id="UP000886520"/>
    </source>
</evidence>
<dbReference type="AlphaFoldDB" id="A0A9D4VFI3"/>
<accession>A0A9D4VFI3</accession>
<gene>
    <name evidence="1" type="ORF">GOP47_0000850</name>
</gene>
<sequence length="102" mass="11989">MFFVSKELSDNDFDILNKFIDRGILKVRDEEFLWPPFQVVTEICVSLALCFWAALRVPGQFLPILPDLEGDRLTHLSENLDFMTFTHRGRLFPLKMEKKVEL</sequence>
<protein>
    <submittedName>
        <fullName evidence="1">Uncharacterized protein</fullName>
    </submittedName>
</protein>
<evidence type="ECO:0000313" key="1">
    <source>
        <dbReference type="EMBL" id="KAI5084681.1"/>
    </source>
</evidence>
<reference evidence="1" key="1">
    <citation type="submission" date="2021-01" db="EMBL/GenBank/DDBJ databases">
        <title>Adiantum capillus-veneris genome.</title>
        <authorList>
            <person name="Fang Y."/>
            <person name="Liao Q."/>
        </authorList>
    </citation>
    <scope>NUCLEOTIDE SEQUENCE</scope>
    <source>
        <strain evidence="1">H3</strain>
        <tissue evidence="1">Leaf</tissue>
    </source>
</reference>
<dbReference type="EMBL" id="JABFUD020000001">
    <property type="protein sequence ID" value="KAI5084681.1"/>
    <property type="molecule type" value="Genomic_DNA"/>
</dbReference>
<name>A0A9D4VFI3_ADICA</name>
<organism evidence="1 2">
    <name type="scientific">Adiantum capillus-veneris</name>
    <name type="common">Maidenhair fern</name>
    <dbReference type="NCBI Taxonomy" id="13818"/>
    <lineage>
        <taxon>Eukaryota</taxon>
        <taxon>Viridiplantae</taxon>
        <taxon>Streptophyta</taxon>
        <taxon>Embryophyta</taxon>
        <taxon>Tracheophyta</taxon>
        <taxon>Polypodiopsida</taxon>
        <taxon>Polypodiidae</taxon>
        <taxon>Polypodiales</taxon>
        <taxon>Pteridineae</taxon>
        <taxon>Pteridaceae</taxon>
        <taxon>Vittarioideae</taxon>
        <taxon>Adiantum</taxon>
    </lineage>
</organism>
<dbReference type="OrthoDB" id="44756at2759"/>
<proteinExistence type="predicted"/>
<keyword evidence="2" id="KW-1185">Reference proteome</keyword>
<comment type="caution">
    <text evidence="1">The sequence shown here is derived from an EMBL/GenBank/DDBJ whole genome shotgun (WGS) entry which is preliminary data.</text>
</comment>
<dbReference type="Proteomes" id="UP000886520">
    <property type="component" value="Chromosome 1"/>
</dbReference>